<gene>
    <name evidence="1" type="ORF">U2I54_07645</name>
</gene>
<organism evidence="1 2">
    <name type="scientific">Bacillus bingmayongensis</name>
    <dbReference type="NCBI Taxonomy" id="1150157"/>
    <lineage>
        <taxon>Bacteria</taxon>
        <taxon>Bacillati</taxon>
        <taxon>Bacillota</taxon>
        <taxon>Bacilli</taxon>
        <taxon>Bacillales</taxon>
        <taxon>Bacillaceae</taxon>
        <taxon>Bacillus</taxon>
    </lineage>
</organism>
<sequence>MIDSNVFFACYCKNKDEVVVLPLMGDEESLLTEATLYRKKRFTKYGINIKT</sequence>
<evidence type="ECO:0000313" key="1">
    <source>
        <dbReference type="EMBL" id="MDZ5606968.1"/>
    </source>
</evidence>
<proteinExistence type="predicted"/>
<dbReference type="RefSeq" id="WP_237741410.1">
    <property type="nucleotide sequence ID" value="NZ_JH921519.1"/>
</dbReference>
<keyword evidence="2" id="KW-1185">Reference proteome</keyword>
<name>A0ABU5JU55_9BACI</name>
<protein>
    <recommendedName>
        <fullName evidence="3">PIN domain-containing protein</fullName>
    </recommendedName>
</protein>
<comment type="caution">
    <text evidence="1">The sequence shown here is derived from an EMBL/GenBank/DDBJ whole genome shotgun (WGS) entry which is preliminary data.</text>
</comment>
<dbReference type="Proteomes" id="UP001291930">
    <property type="component" value="Unassembled WGS sequence"/>
</dbReference>
<evidence type="ECO:0008006" key="3">
    <source>
        <dbReference type="Google" id="ProtNLM"/>
    </source>
</evidence>
<reference evidence="2" key="1">
    <citation type="submission" date="2023-11" db="EMBL/GenBank/DDBJ databases">
        <title>Genome Sequence of Bacillus pseudomycoides stain BUPM19.</title>
        <authorList>
            <person name="Farhat A."/>
        </authorList>
    </citation>
    <scope>NUCLEOTIDE SEQUENCE [LARGE SCALE GENOMIC DNA]</scope>
    <source>
        <strain evidence="2">BUPM19</strain>
    </source>
</reference>
<evidence type="ECO:0000313" key="2">
    <source>
        <dbReference type="Proteomes" id="UP001291930"/>
    </source>
</evidence>
<accession>A0ABU5JU55</accession>
<dbReference type="EMBL" id="JAXOVW010000011">
    <property type="protein sequence ID" value="MDZ5606968.1"/>
    <property type="molecule type" value="Genomic_DNA"/>
</dbReference>